<name>A0A381X485_9ZZZZ</name>
<dbReference type="EMBL" id="UINC01013817">
    <property type="protein sequence ID" value="SVA59428.1"/>
    <property type="molecule type" value="Genomic_DNA"/>
</dbReference>
<proteinExistence type="predicted"/>
<feature type="non-terminal residue" evidence="2">
    <location>
        <position position="564"/>
    </location>
</feature>
<dbReference type="InterPro" id="IPR011990">
    <property type="entry name" value="TPR-like_helical_dom_sf"/>
</dbReference>
<dbReference type="Pfam" id="PF17128">
    <property type="entry name" value="DUF5107"/>
    <property type="match status" value="1"/>
</dbReference>
<feature type="domain" description="DUF5107" evidence="1">
    <location>
        <begin position="35"/>
        <end position="325"/>
    </location>
</feature>
<gene>
    <name evidence="2" type="ORF">METZ01_LOCUS112282</name>
</gene>
<dbReference type="PROSITE" id="PS50005">
    <property type="entry name" value="TPR"/>
    <property type="match status" value="1"/>
</dbReference>
<protein>
    <recommendedName>
        <fullName evidence="1">DUF5107 domain-containing protein</fullName>
    </recommendedName>
</protein>
<dbReference type="Gene3D" id="1.25.40.10">
    <property type="entry name" value="Tetratricopeptide repeat domain"/>
    <property type="match status" value="1"/>
</dbReference>
<sequence>MSFVRTWEDQVVIPTYPLHPDDINPRFFEVEETLIYPYTMQDHLSRNKLDRSYRAVFLENKFLKIMCLPELGGRLHSVYDKQNCQEMFYRNTVIKPGLIALRGAWISGGVEWNRGPQSHTVTSFSPVDVISTEHEDGSASIVIGYTEMNFRTGWEVRLTLYPDKAFLDEKIVLFNPTDHSQTYYFWNNAAFPNTPGTKFCYPMRAASDHDRFFSWPIDQGRDLRWLKNFEDATPVFAYACDFDFFGLYDVDRDYGLVACADHRKVPGKKAWTWGQTDAGHTSQRALTDTAGPYIEIQSGPLRTQTDYATFAPSEQVAWQEWWYPVHGLGAGFEYATREAVIGRLDHTSQDTVEFRIIVTSPQEKARIELKSAEKVLTSKIVDLSPLLAVSLRVPGKADALIEVKITDQDDVLLAAYTSPLDVPSVDVPAELNSQLLDPVTADDMYTRGQHFDRQMDRVQARFWLSRSINQDPLHAKALIALANLDAKAGLFESAADQLMRALSLDKDNGKAWHLLGSVRLHQDRLDDALMCGTEAADRPVTLTLGLEIIGRAKMRQGAFGEALA</sequence>
<dbReference type="SUPFAM" id="SSF48452">
    <property type="entry name" value="TPR-like"/>
    <property type="match status" value="1"/>
</dbReference>
<organism evidence="2">
    <name type="scientific">marine metagenome</name>
    <dbReference type="NCBI Taxonomy" id="408172"/>
    <lineage>
        <taxon>unclassified sequences</taxon>
        <taxon>metagenomes</taxon>
        <taxon>ecological metagenomes</taxon>
    </lineage>
</organism>
<evidence type="ECO:0000259" key="1">
    <source>
        <dbReference type="Pfam" id="PF17128"/>
    </source>
</evidence>
<evidence type="ECO:0000313" key="2">
    <source>
        <dbReference type="EMBL" id="SVA59428.1"/>
    </source>
</evidence>
<dbReference type="InterPro" id="IPR019734">
    <property type="entry name" value="TPR_rpt"/>
</dbReference>
<dbReference type="InterPro" id="IPR033396">
    <property type="entry name" value="DUF5107"/>
</dbReference>
<accession>A0A381X485</accession>
<reference evidence="2" key="1">
    <citation type="submission" date="2018-05" db="EMBL/GenBank/DDBJ databases">
        <authorList>
            <person name="Lanie J.A."/>
            <person name="Ng W.-L."/>
            <person name="Kazmierczak K.M."/>
            <person name="Andrzejewski T.M."/>
            <person name="Davidsen T.M."/>
            <person name="Wayne K.J."/>
            <person name="Tettelin H."/>
            <person name="Glass J.I."/>
            <person name="Rusch D."/>
            <person name="Podicherti R."/>
            <person name="Tsui H.-C.T."/>
            <person name="Winkler M.E."/>
        </authorList>
    </citation>
    <scope>NUCLEOTIDE SEQUENCE</scope>
</reference>
<dbReference type="AlphaFoldDB" id="A0A381X485"/>